<evidence type="ECO:0000313" key="2">
    <source>
        <dbReference type="Proteomes" id="UP000007797"/>
    </source>
</evidence>
<dbReference type="AlphaFoldDB" id="F4Q6J1"/>
<reference evidence="2" key="1">
    <citation type="journal article" date="2011" name="Genome Res.">
        <title>Phylogeny-wide analysis of social amoeba genomes highlights ancient origins for complex intercellular communication.</title>
        <authorList>
            <person name="Heidel A.J."/>
            <person name="Lawal H.M."/>
            <person name="Felder M."/>
            <person name="Schilde C."/>
            <person name="Helps N.R."/>
            <person name="Tunggal B."/>
            <person name="Rivero F."/>
            <person name="John U."/>
            <person name="Schleicher M."/>
            <person name="Eichinger L."/>
            <person name="Platzer M."/>
            <person name="Noegel A.A."/>
            <person name="Schaap P."/>
            <person name="Gloeckner G."/>
        </authorList>
    </citation>
    <scope>NUCLEOTIDE SEQUENCE [LARGE SCALE GENOMIC DNA]</scope>
    <source>
        <strain evidence="2">SH3</strain>
    </source>
</reference>
<dbReference type="KEGG" id="dfa:DFA_09039"/>
<name>F4Q6J1_CACFS</name>
<dbReference type="Proteomes" id="UP000007797">
    <property type="component" value="Unassembled WGS sequence"/>
</dbReference>
<dbReference type="EMBL" id="GL883023">
    <property type="protein sequence ID" value="EGG16501.1"/>
    <property type="molecule type" value="Genomic_DNA"/>
</dbReference>
<protein>
    <submittedName>
        <fullName evidence="1">Uncharacterized protein</fullName>
    </submittedName>
</protein>
<organism evidence="1 2">
    <name type="scientific">Cavenderia fasciculata</name>
    <name type="common">Slime mold</name>
    <name type="synonym">Dictyostelium fasciculatum</name>
    <dbReference type="NCBI Taxonomy" id="261658"/>
    <lineage>
        <taxon>Eukaryota</taxon>
        <taxon>Amoebozoa</taxon>
        <taxon>Evosea</taxon>
        <taxon>Eumycetozoa</taxon>
        <taxon>Dictyostelia</taxon>
        <taxon>Acytosteliales</taxon>
        <taxon>Cavenderiaceae</taxon>
        <taxon>Cavenderia</taxon>
    </lineage>
</organism>
<accession>F4Q6J1</accession>
<sequence length="1019" mass="117745">MAQPHIKNDWFNVLLENSFQHSSLPIRYLPYNLVEAREREKMILLEEINDDDCGLRHCDCYLEDRMQLPFIIQSKIIYLSCSRKHQQHHLKITDLFKIAGVSKKWRETVKRNMSASYPLLFNPLVHCISEFKQHSSNLLCLFGNPQKISLDNSKDRDYDRFKSRMQFKRNLNFIGSQEQTQWFINTFLQEIHTIENIAIYKHSICFLNQVFKCQLPSLKLLDFQSAEKSYYLMNHLLINKDHSHSINHTVVSNIESMTISLCHLDWCRNLNHFQNLKSLDCTINEEFIGTMSTNIPQSVTNLSISVIPSSTIESPTIRIPPNFLPKSLHCLKLGCHSKSFEIDHLLDCISKLGNTFEKLDYRIDIDHLSLPYLKDTRMKDIQIKVSNNVERYLIKEAILSSTIQRLDIEMENISDSSFGILTALLLDSELDNLEYLKIRSSMNDNDDLDQVSADDKLITNFIVLVITQLKSLKEFSTTIIPSNFANNQVEMKEWSNQIINSLQQSKSIKFISLNNFFQDNNNNNSMSIPKSLYSLPFMGEILLPFIIQSNIIYLSCTSRIRYQHKNVNTKIKELFGIAGVSKQWRELVKRWVKDVIPLTFSPMLHEIEEYLQHTAHPLCLFGSTQKIDLLGSPNRLEKFVQLMTKDQTQDDGGSVSDFLDGISSIDLRYLNTKSKDSKPFIHLLFQYPLPNLKSLKMPEINTFEQDKILFYSGGLVDPLVQLESLTITIDDSDDIDWCLVLKEFKCLTKLEITLNKTYLSLETIFSSVPPTVTDFCLRTLIQINNQSISLGFLPPSIQTLKLPRLIFQHHIQDLLNYTLSSNIGKLEYQIDINSQSLSVLSQTKMKSIKIKLFQDTHCQPTQAILSSSIEKIHIECDLGEKSLSILQTMLTNLPNLKELVLQISKTDQTLEILFGLLTQLINRSKHVKRVKIISTPYLTFPQGNHIVTTYNQLLDALVQSQSIYEFKYFHQSSKSTTSTSSFNFYTPIKLPLVATDNRYELQIYNTNNLNIDIINIKKI</sequence>
<dbReference type="RefSeq" id="XP_004354901.1">
    <property type="nucleotide sequence ID" value="XM_004354849.1"/>
</dbReference>
<keyword evidence="2" id="KW-1185">Reference proteome</keyword>
<evidence type="ECO:0000313" key="1">
    <source>
        <dbReference type="EMBL" id="EGG16501.1"/>
    </source>
</evidence>
<proteinExistence type="predicted"/>
<gene>
    <name evidence="1" type="ORF">DFA_09039</name>
</gene>
<dbReference type="GeneID" id="14868548"/>